<reference evidence="3 4" key="1">
    <citation type="submission" date="2018-12" db="EMBL/GenBank/DDBJ databases">
        <authorList>
            <consortium name="Pathogen Informatics"/>
        </authorList>
    </citation>
    <scope>NUCLEOTIDE SEQUENCE [LARGE SCALE GENOMIC DNA]</scope>
    <source>
        <strain evidence="3 4">NCTC10485</strain>
    </source>
</reference>
<dbReference type="InterPro" id="IPR025736">
    <property type="entry name" value="PucR_C-HTH_dom"/>
</dbReference>
<dbReference type="RefSeq" id="WP_126335518.1">
    <property type="nucleotide sequence ID" value="NZ_AP022604.1"/>
</dbReference>
<feature type="domain" description="Purine catabolism PurC-like" evidence="1">
    <location>
        <begin position="21"/>
        <end position="134"/>
    </location>
</feature>
<dbReference type="AlphaFoldDB" id="A0A448IBS2"/>
<gene>
    <name evidence="3" type="ORF">NCTC10485_04220</name>
</gene>
<dbReference type="PANTHER" id="PTHR33744:SF1">
    <property type="entry name" value="DNA-BINDING TRANSCRIPTIONAL ACTIVATOR ADER"/>
    <property type="match status" value="1"/>
</dbReference>
<evidence type="ECO:0000259" key="2">
    <source>
        <dbReference type="Pfam" id="PF13556"/>
    </source>
</evidence>
<name>A0A448IBS2_MYCCI</name>
<dbReference type="OrthoDB" id="33973at2"/>
<accession>A0A448IBS2</accession>
<keyword evidence="4" id="KW-1185">Reference proteome</keyword>
<dbReference type="Gene3D" id="1.10.10.2840">
    <property type="entry name" value="PucR C-terminal helix-turn-helix domain"/>
    <property type="match status" value="1"/>
</dbReference>
<dbReference type="Pfam" id="PF07905">
    <property type="entry name" value="PucR"/>
    <property type="match status" value="1"/>
</dbReference>
<sequence>MSRNRGSSGAGAHDGSVTLSDLLAEPELSVQAVTTPADSAKVIRYVYPTELVDPSNYLRGEELVVSVGVPVHDKPVADIRRYVADLVEHGVTALLIGLGDLFAELPTELVEACRAHGLALLTLAPGVPFRRIVDWIDERRIAERTVDARERDLGALLRWFVAGTLGVGPLENALAGYGLAGFPVMVCAFPLELHDEVHPLVDEYPGAVAILEEQLLVLCAGDAAFASALAESHLICGISVAQNAQAMAHAIPEALEALREAVRRRHVVRIDDVSTLEGLLAAVPKVRLVPFIHRLVVPLVDHDARAGTGLLPSLQVFLQPGNDIGTAAAKLYVHVNTLRNRLAKVADLTGANPLDEDDRVRFRIAIWAASTMGTIKSAEPEQVPSLR</sequence>
<dbReference type="Proteomes" id="UP000282551">
    <property type="component" value="Chromosome"/>
</dbReference>
<feature type="domain" description="PucR C-terminal helix-turn-helix" evidence="2">
    <location>
        <begin position="310"/>
        <end position="366"/>
    </location>
</feature>
<dbReference type="EMBL" id="LR134355">
    <property type="protein sequence ID" value="VEG49906.1"/>
    <property type="molecule type" value="Genomic_DNA"/>
</dbReference>
<dbReference type="InterPro" id="IPR051448">
    <property type="entry name" value="CdaR-like_regulators"/>
</dbReference>
<organism evidence="3 4">
    <name type="scientific">Mycolicibacterium chitae</name>
    <name type="common">Mycobacterium chitae</name>
    <dbReference type="NCBI Taxonomy" id="1792"/>
    <lineage>
        <taxon>Bacteria</taxon>
        <taxon>Bacillati</taxon>
        <taxon>Actinomycetota</taxon>
        <taxon>Actinomycetes</taxon>
        <taxon>Mycobacteriales</taxon>
        <taxon>Mycobacteriaceae</taxon>
        <taxon>Mycolicibacterium</taxon>
    </lineage>
</organism>
<dbReference type="InterPro" id="IPR012914">
    <property type="entry name" value="PucR_dom"/>
</dbReference>
<protein>
    <submittedName>
        <fullName evidence="3">CdaR family transcriptional regulator</fullName>
    </submittedName>
</protein>
<proteinExistence type="predicted"/>
<dbReference type="PANTHER" id="PTHR33744">
    <property type="entry name" value="CARBOHYDRATE DIACID REGULATOR"/>
    <property type="match status" value="1"/>
</dbReference>
<evidence type="ECO:0000313" key="4">
    <source>
        <dbReference type="Proteomes" id="UP000282551"/>
    </source>
</evidence>
<dbReference type="InterPro" id="IPR042070">
    <property type="entry name" value="PucR_C-HTH_sf"/>
</dbReference>
<dbReference type="Pfam" id="PF13556">
    <property type="entry name" value="HTH_30"/>
    <property type="match status" value="1"/>
</dbReference>
<evidence type="ECO:0000259" key="1">
    <source>
        <dbReference type="Pfam" id="PF07905"/>
    </source>
</evidence>
<evidence type="ECO:0000313" key="3">
    <source>
        <dbReference type="EMBL" id="VEG49906.1"/>
    </source>
</evidence>